<evidence type="ECO:0000313" key="10">
    <source>
        <dbReference type="Proteomes" id="UP000243498"/>
    </source>
</evidence>
<name>A0A166RWP5_METRR</name>
<evidence type="ECO:0000256" key="3">
    <source>
        <dbReference type="ARBA" id="ARBA00022989"/>
    </source>
</evidence>
<evidence type="ECO:0000256" key="5">
    <source>
        <dbReference type="ARBA" id="ARBA00038359"/>
    </source>
</evidence>
<evidence type="ECO:0000256" key="2">
    <source>
        <dbReference type="ARBA" id="ARBA00022692"/>
    </source>
</evidence>
<dbReference type="OrthoDB" id="444631at2759"/>
<evidence type="ECO:0000256" key="4">
    <source>
        <dbReference type="ARBA" id="ARBA00023136"/>
    </source>
</evidence>
<organism evidence="9 10">
    <name type="scientific">Metarhizium rileyi (strain RCEF 4871)</name>
    <name type="common">Nomuraea rileyi</name>
    <dbReference type="NCBI Taxonomy" id="1649241"/>
    <lineage>
        <taxon>Eukaryota</taxon>
        <taxon>Fungi</taxon>
        <taxon>Dikarya</taxon>
        <taxon>Ascomycota</taxon>
        <taxon>Pezizomycotina</taxon>
        <taxon>Sordariomycetes</taxon>
        <taxon>Hypocreomycetidae</taxon>
        <taxon>Hypocreales</taxon>
        <taxon>Clavicipitaceae</taxon>
        <taxon>Metarhizium</taxon>
    </lineage>
</organism>
<dbReference type="InterPro" id="IPR049326">
    <property type="entry name" value="Rhodopsin_dom_fungi"/>
</dbReference>
<feature type="transmembrane region" description="Helical" evidence="7">
    <location>
        <begin position="282"/>
        <end position="300"/>
    </location>
</feature>
<dbReference type="Proteomes" id="UP000243498">
    <property type="component" value="Unassembled WGS sequence"/>
</dbReference>
<keyword evidence="2 7" id="KW-0812">Transmembrane</keyword>
<dbReference type="PANTHER" id="PTHR33048:SF47">
    <property type="entry name" value="INTEGRAL MEMBRANE PROTEIN-RELATED"/>
    <property type="match status" value="1"/>
</dbReference>
<dbReference type="InterPro" id="IPR052337">
    <property type="entry name" value="SAT4-like"/>
</dbReference>
<comment type="similarity">
    <text evidence="5">Belongs to the SAT4 family.</text>
</comment>
<accession>A0A166RWP5</accession>
<feature type="compositionally biased region" description="Polar residues" evidence="6">
    <location>
        <begin position="367"/>
        <end position="378"/>
    </location>
</feature>
<feature type="compositionally biased region" description="Polar residues" evidence="6">
    <location>
        <begin position="431"/>
        <end position="441"/>
    </location>
</feature>
<comment type="caution">
    <text evidence="9">The sequence shown here is derived from an EMBL/GenBank/DDBJ whole genome shotgun (WGS) entry which is preliminary data.</text>
</comment>
<feature type="transmembrane region" description="Helical" evidence="7">
    <location>
        <begin position="163"/>
        <end position="188"/>
    </location>
</feature>
<sequence>MARRQGSSDILGSGEAIDLEGKQCTCAAKVAATHRAWISNIRFTYAESHEDDGPEHQERVKMEHQTMSETAFPPGISYELFMGFLWAGVAVASVFIAGRLYARIRASRRLYLDDFFMSLAHILVFVTAALWQWGARDMYYLLDANAGLVSVGPDFAARMRHFLLVLTVVEIFFYTIMVLVKLSLLFFFKRLGDGAGSFNLFWWPTLVFCICTYLVAIGDVDYKCLFGTLESISVRCHSSSGTYFFKVTLDVNCALDVLSDSLIMLLPVHLLWNVQVRLGKKVALLALFSLSIITMAVAIARAADISDTQKFNEMPDSTYLWFWSSLQSLLRVVVSCAASFRQLFVASSRSNSKPVASFRFRRKKPNGSGSQDMSSTSRAGEAFNPFDYNSMGAGPASGAASQSSSQSLVLVPRLGKPMATCYKAPGRNHTRANQITKEVEQ</sequence>
<feature type="transmembrane region" description="Helical" evidence="7">
    <location>
        <begin position="114"/>
        <end position="133"/>
    </location>
</feature>
<gene>
    <name evidence="9" type="ORF">NOR_08353</name>
</gene>
<evidence type="ECO:0000313" key="9">
    <source>
        <dbReference type="EMBL" id="OAA34595.1"/>
    </source>
</evidence>
<evidence type="ECO:0000259" key="8">
    <source>
        <dbReference type="Pfam" id="PF20684"/>
    </source>
</evidence>
<proteinExistence type="inferred from homology"/>
<feature type="region of interest" description="Disordered" evidence="6">
    <location>
        <begin position="420"/>
        <end position="441"/>
    </location>
</feature>
<protein>
    <recommendedName>
        <fullName evidence="8">Rhodopsin domain-containing protein</fullName>
    </recommendedName>
</protein>
<keyword evidence="10" id="KW-1185">Reference proteome</keyword>
<dbReference type="EMBL" id="AZHC01000050">
    <property type="protein sequence ID" value="OAA34595.1"/>
    <property type="molecule type" value="Genomic_DNA"/>
</dbReference>
<comment type="subcellular location">
    <subcellularLocation>
        <location evidence="1">Membrane</location>
        <topology evidence="1">Multi-pass membrane protein</topology>
    </subcellularLocation>
</comment>
<feature type="transmembrane region" description="Helical" evidence="7">
    <location>
        <begin position="200"/>
        <end position="217"/>
    </location>
</feature>
<dbReference type="STRING" id="1081105.A0A166RWP5"/>
<dbReference type="AlphaFoldDB" id="A0A166RWP5"/>
<evidence type="ECO:0000256" key="7">
    <source>
        <dbReference type="SAM" id="Phobius"/>
    </source>
</evidence>
<dbReference type="Pfam" id="PF20684">
    <property type="entry name" value="Fung_rhodopsin"/>
    <property type="match status" value="1"/>
</dbReference>
<feature type="domain" description="Rhodopsin" evidence="8">
    <location>
        <begin position="99"/>
        <end position="344"/>
    </location>
</feature>
<feature type="transmembrane region" description="Helical" evidence="7">
    <location>
        <begin position="80"/>
        <end position="102"/>
    </location>
</feature>
<evidence type="ECO:0000256" key="6">
    <source>
        <dbReference type="SAM" id="MobiDB-lite"/>
    </source>
</evidence>
<evidence type="ECO:0000256" key="1">
    <source>
        <dbReference type="ARBA" id="ARBA00004141"/>
    </source>
</evidence>
<reference evidence="9 10" key="1">
    <citation type="journal article" date="2016" name="Genome Biol. Evol.">
        <title>Divergent and convergent evolution of fungal pathogenicity.</title>
        <authorList>
            <person name="Shang Y."/>
            <person name="Xiao G."/>
            <person name="Zheng P."/>
            <person name="Cen K."/>
            <person name="Zhan S."/>
            <person name="Wang C."/>
        </authorList>
    </citation>
    <scope>NUCLEOTIDE SEQUENCE [LARGE SCALE GENOMIC DNA]</scope>
    <source>
        <strain evidence="9 10">RCEF 4871</strain>
    </source>
</reference>
<dbReference type="GO" id="GO:0016020">
    <property type="term" value="C:membrane"/>
    <property type="evidence" value="ECO:0007669"/>
    <property type="project" value="UniProtKB-SubCell"/>
</dbReference>
<keyword evidence="3 7" id="KW-1133">Transmembrane helix</keyword>
<feature type="region of interest" description="Disordered" evidence="6">
    <location>
        <begin position="356"/>
        <end position="378"/>
    </location>
</feature>
<keyword evidence="4 7" id="KW-0472">Membrane</keyword>
<dbReference type="PANTHER" id="PTHR33048">
    <property type="entry name" value="PTH11-LIKE INTEGRAL MEMBRANE PROTEIN (AFU_ORTHOLOGUE AFUA_5G11245)"/>
    <property type="match status" value="1"/>
</dbReference>